<dbReference type="Proteomes" id="UP001274830">
    <property type="component" value="Unassembled WGS sequence"/>
</dbReference>
<organism evidence="2 3">
    <name type="scientific">Recurvomyces mirabilis</name>
    <dbReference type="NCBI Taxonomy" id="574656"/>
    <lineage>
        <taxon>Eukaryota</taxon>
        <taxon>Fungi</taxon>
        <taxon>Dikarya</taxon>
        <taxon>Ascomycota</taxon>
        <taxon>Pezizomycotina</taxon>
        <taxon>Dothideomycetes</taxon>
        <taxon>Dothideomycetidae</taxon>
        <taxon>Mycosphaerellales</taxon>
        <taxon>Teratosphaeriaceae</taxon>
        <taxon>Recurvomyces</taxon>
    </lineage>
</organism>
<feature type="region of interest" description="Disordered" evidence="1">
    <location>
        <begin position="1"/>
        <end position="24"/>
    </location>
</feature>
<proteinExistence type="predicted"/>
<protein>
    <submittedName>
        <fullName evidence="2">Uncharacterized protein</fullName>
    </submittedName>
</protein>
<accession>A0AAE1BYG4</accession>
<gene>
    <name evidence="2" type="ORF">LTR78_007366</name>
</gene>
<dbReference type="EMBL" id="JAUTXT010000030">
    <property type="protein sequence ID" value="KAK3672780.1"/>
    <property type="molecule type" value="Genomic_DNA"/>
</dbReference>
<reference evidence="2" key="1">
    <citation type="submission" date="2023-07" db="EMBL/GenBank/DDBJ databases">
        <title>Black Yeasts Isolated from many extreme environments.</title>
        <authorList>
            <person name="Coleine C."/>
            <person name="Stajich J.E."/>
            <person name="Selbmann L."/>
        </authorList>
    </citation>
    <scope>NUCLEOTIDE SEQUENCE</scope>
    <source>
        <strain evidence="2">CCFEE 5485</strain>
    </source>
</reference>
<evidence type="ECO:0000313" key="2">
    <source>
        <dbReference type="EMBL" id="KAK3672780.1"/>
    </source>
</evidence>
<name>A0AAE1BYG4_9PEZI</name>
<comment type="caution">
    <text evidence="2">The sequence shown here is derived from an EMBL/GenBank/DDBJ whole genome shotgun (WGS) entry which is preliminary data.</text>
</comment>
<dbReference type="AlphaFoldDB" id="A0AAE1BYG4"/>
<sequence>MATRQDRPSPYVLADKPSTSFSAVSSAGSATSAATSRSGGTSENFASVCSFVLCDSGTFLKFWLEDKCRDTFLSLLPKNDIASLRLACHDFSVRAAPALFSDLSITFKTSTFTRPARIAALDRLGFYVKTLRINLPHTTETFLPPLIEPDTGEELSFTYTPQIHKTDGRQPKYGDLGTTEILTRQYPALFHAATNVPAFIRAFSTFFNLQHLQLSCPGYDPATRYRRSIIDFALISIRIAVERNCLNTLDTLTLSPMHPGSLQYLSPSIGHGATPRSAKVWSRICNLDIALHSIPSPYGDVPADHTKMLNNYLRNFQPNLTTLSSRWLGCKGPLPTAQPLSQSSSGHFKLNHPSAKPKAMPALRFPSIKSVEMAGVTTTAAEVQSFAAMHKHTIEELKLDDLKFTEGSWEEALSPLTRQARPRTTFADIPIMLSPTCASPARSHPMAMDRVEARTNSSHRPTLRLSKWLPGKADKHTSSSRRVREGLLGCEEQLKKVLGGVLSWH</sequence>
<evidence type="ECO:0000256" key="1">
    <source>
        <dbReference type="SAM" id="MobiDB-lite"/>
    </source>
</evidence>
<keyword evidence="3" id="KW-1185">Reference proteome</keyword>
<evidence type="ECO:0000313" key="3">
    <source>
        <dbReference type="Proteomes" id="UP001274830"/>
    </source>
</evidence>